<feature type="compositionally biased region" description="Acidic residues" evidence="2">
    <location>
        <begin position="325"/>
        <end position="335"/>
    </location>
</feature>
<feature type="compositionally biased region" description="Polar residues" evidence="2">
    <location>
        <begin position="717"/>
        <end position="740"/>
    </location>
</feature>
<feature type="compositionally biased region" description="Polar residues" evidence="2">
    <location>
        <begin position="640"/>
        <end position="653"/>
    </location>
</feature>
<organism evidence="3 4">
    <name type="scientific">Ascobolus immersus RN42</name>
    <dbReference type="NCBI Taxonomy" id="1160509"/>
    <lineage>
        <taxon>Eukaryota</taxon>
        <taxon>Fungi</taxon>
        <taxon>Dikarya</taxon>
        <taxon>Ascomycota</taxon>
        <taxon>Pezizomycotina</taxon>
        <taxon>Pezizomycetes</taxon>
        <taxon>Pezizales</taxon>
        <taxon>Ascobolaceae</taxon>
        <taxon>Ascobolus</taxon>
    </lineage>
</organism>
<evidence type="ECO:0000256" key="1">
    <source>
        <dbReference type="SAM" id="Coils"/>
    </source>
</evidence>
<protein>
    <submittedName>
        <fullName evidence="3">Uncharacterized protein</fullName>
    </submittedName>
</protein>
<keyword evidence="4" id="KW-1185">Reference proteome</keyword>
<feature type="compositionally biased region" description="Basic and acidic residues" evidence="2">
    <location>
        <begin position="693"/>
        <end position="716"/>
    </location>
</feature>
<sequence>MGGKKYKFAIPTEAMNSNKRGKKSKGPATFASTSTNRDNVSSSSKTTCGSTHSGPSNVPPSTTDINSLPWYPPDEVDNMRVIAERLFTKGEGVITIGAPGTWYERDARIEPVCPPIRCRICQGDYTMELVEHEGEDGKLYKRRGWSCKKECGGRGSFMGPESIRLSHPLYFFKDWKKLEQWMRSDEGWGEEAAEEYFRYQKWENAMKEACSSPSGLHSLDKEHPQYATLTEDAGRKVFDTMGWTEKDVDKHYEYLSLSAKKKKTVLEFEKATGKAFYAEDAYGEPIIPPCVQNTCGARSARSPFGNSSFNQPSSVACESVSATQSDDETSDDDLPTLESASSADKRTSKTSRGSPTSDSTTSKPAASSKEDVPKTAAQIAKLSWHPDDEVKNLRFICEGLVANGEGVVKYGPKAPSVEPVIPPLRCPTEDCGGKLTSMLCRDKAGNGKWYKRRAWKCTKQCNRGGLVMTCEMLRRKNPQYFFDTREEVMSFARSKEGWGEELFGRFQEYQKFIKVMYDMVRDDEDEDSDDWDSEDEFYSEDEEESDADDELLDDLEAKIFEAMGWNESDETNRRKFADFIQMQMEGNEEIFAYEKRTGKHFFKDDEEKASRSSVQQRNNTAGTPPSAKAATSPAQKNELRNSSTDANHPVLNNNIIAGKKEAASVSLNAHFSNIKSAMSAPEPRLSRNKTVTKTKEPSEISSRDAHPCADALRSHSNELSASQMHTDSSDKPTTPKQALQPQGGVMKDEAPSREDIRLVNEIKNLKAKLAAASEENVGLTKQLEKSEEEKKVLIRENGDLRKLTASISELMRGVGQRNSSDN</sequence>
<dbReference type="EMBL" id="ML119664">
    <property type="protein sequence ID" value="RPA83446.1"/>
    <property type="molecule type" value="Genomic_DNA"/>
</dbReference>
<feature type="compositionally biased region" description="Polar residues" evidence="2">
    <location>
        <begin position="350"/>
        <end position="365"/>
    </location>
</feature>
<feature type="coiled-coil region" evidence="1">
    <location>
        <begin position="755"/>
        <end position="803"/>
    </location>
</feature>
<feature type="compositionally biased region" description="Polar residues" evidence="2">
    <location>
        <begin position="313"/>
        <end position="324"/>
    </location>
</feature>
<dbReference type="AlphaFoldDB" id="A0A3N4ID38"/>
<gene>
    <name evidence="3" type="ORF">BJ508DRAFT_324484</name>
</gene>
<feature type="compositionally biased region" description="Polar residues" evidence="2">
    <location>
        <begin position="30"/>
        <end position="66"/>
    </location>
</feature>
<evidence type="ECO:0000313" key="4">
    <source>
        <dbReference type="Proteomes" id="UP000275078"/>
    </source>
</evidence>
<proteinExistence type="predicted"/>
<accession>A0A3N4ID38</accession>
<feature type="region of interest" description="Disordered" evidence="2">
    <location>
        <begin position="1"/>
        <end position="71"/>
    </location>
</feature>
<feature type="region of interest" description="Disordered" evidence="2">
    <location>
        <begin position="604"/>
        <end position="653"/>
    </location>
</feature>
<dbReference type="Proteomes" id="UP000275078">
    <property type="component" value="Unassembled WGS sequence"/>
</dbReference>
<feature type="region of interest" description="Disordered" evidence="2">
    <location>
        <begin position="678"/>
        <end position="753"/>
    </location>
</feature>
<feature type="region of interest" description="Disordered" evidence="2">
    <location>
        <begin position="313"/>
        <end position="374"/>
    </location>
</feature>
<evidence type="ECO:0000256" key="2">
    <source>
        <dbReference type="SAM" id="MobiDB-lite"/>
    </source>
</evidence>
<feature type="region of interest" description="Disordered" evidence="2">
    <location>
        <begin position="524"/>
        <end position="549"/>
    </location>
</feature>
<reference evidence="3 4" key="1">
    <citation type="journal article" date="2018" name="Nat. Ecol. Evol.">
        <title>Pezizomycetes genomes reveal the molecular basis of ectomycorrhizal truffle lifestyle.</title>
        <authorList>
            <person name="Murat C."/>
            <person name="Payen T."/>
            <person name="Noel B."/>
            <person name="Kuo A."/>
            <person name="Morin E."/>
            <person name="Chen J."/>
            <person name="Kohler A."/>
            <person name="Krizsan K."/>
            <person name="Balestrini R."/>
            <person name="Da Silva C."/>
            <person name="Montanini B."/>
            <person name="Hainaut M."/>
            <person name="Levati E."/>
            <person name="Barry K.W."/>
            <person name="Belfiori B."/>
            <person name="Cichocki N."/>
            <person name="Clum A."/>
            <person name="Dockter R.B."/>
            <person name="Fauchery L."/>
            <person name="Guy J."/>
            <person name="Iotti M."/>
            <person name="Le Tacon F."/>
            <person name="Lindquist E.A."/>
            <person name="Lipzen A."/>
            <person name="Malagnac F."/>
            <person name="Mello A."/>
            <person name="Molinier V."/>
            <person name="Miyauchi S."/>
            <person name="Poulain J."/>
            <person name="Riccioni C."/>
            <person name="Rubini A."/>
            <person name="Sitrit Y."/>
            <person name="Splivallo R."/>
            <person name="Traeger S."/>
            <person name="Wang M."/>
            <person name="Zifcakova L."/>
            <person name="Wipf D."/>
            <person name="Zambonelli A."/>
            <person name="Paolocci F."/>
            <person name="Nowrousian M."/>
            <person name="Ottonello S."/>
            <person name="Baldrian P."/>
            <person name="Spatafora J.W."/>
            <person name="Henrissat B."/>
            <person name="Nagy L.G."/>
            <person name="Aury J.M."/>
            <person name="Wincker P."/>
            <person name="Grigoriev I.V."/>
            <person name="Bonfante P."/>
            <person name="Martin F.M."/>
        </authorList>
    </citation>
    <scope>NUCLEOTIDE SEQUENCE [LARGE SCALE GENOMIC DNA]</scope>
    <source>
        <strain evidence="3 4">RN42</strain>
    </source>
</reference>
<evidence type="ECO:0000313" key="3">
    <source>
        <dbReference type="EMBL" id="RPA83446.1"/>
    </source>
</evidence>
<feature type="compositionally biased region" description="Low complexity" evidence="2">
    <location>
        <begin position="620"/>
        <end position="634"/>
    </location>
</feature>
<keyword evidence="1" id="KW-0175">Coiled coil</keyword>
<name>A0A3N4ID38_ASCIM</name>